<protein>
    <submittedName>
        <fullName evidence="1">Uncharacterized protein</fullName>
    </submittedName>
</protein>
<evidence type="ECO:0000313" key="2">
    <source>
        <dbReference type="Proteomes" id="UP001255856"/>
    </source>
</evidence>
<sequence length="141" mass="16003">MTQQALLEQWRAWLTPSESAFEFFARVATHCILDKEFGGLEGRVLLIDLDRKFDIVRVLQMTCDSPSDLTRQLPDVDALVSGWDDALKSVAAAKQLGIIATKHAIFDAADQPQPRVFLASWEHQDRRLYFDIEDKGLSLLE</sequence>
<evidence type="ECO:0000313" key="1">
    <source>
        <dbReference type="EMBL" id="KAK2077123.1"/>
    </source>
</evidence>
<proteinExistence type="predicted"/>
<reference evidence="1" key="1">
    <citation type="submission" date="2021-01" db="EMBL/GenBank/DDBJ databases">
        <authorList>
            <person name="Eckstrom K.M.E."/>
        </authorList>
    </citation>
    <scope>NUCLEOTIDE SEQUENCE</scope>
    <source>
        <strain evidence="1">UVCC 0001</strain>
    </source>
</reference>
<organism evidence="1 2">
    <name type="scientific">Prototheca wickerhamii</name>
    <dbReference type="NCBI Taxonomy" id="3111"/>
    <lineage>
        <taxon>Eukaryota</taxon>
        <taxon>Viridiplantae</taxon>
        <taxon>Chlorophyta</taxon>
        <taxon>core chlorophytes</taxon>
        <taxon>Trebouxiophyceae</taxon>
        <taxon>Chlorellales</taxon>
        <taxon>Chlorellaceae</taxon>
        <taxon>Prototheca</taxon>
    </lineage>
</organism>
<dbReference type="AlphaFoldDB" id="A0AAD9IF85"/>
<name>A0AAD9IF85_PROWI</name>
<gene>
    <name evidence="1" type="ORF">QBZ16_004757</name>
</gene>
<dbReference type="EMBL" id="JASFZW010000007">
    <property type="protein sequence ID" value="KAK2077123.1"/>
    <property type="molecule type" value="Genomic_DNA"/>
</dbReference>
<keyword evidence="2" id="KW-1185">Reference proteome</keyword>
<comment type="caution">
    <text evidence="1">The sequence shown here is derived from an EMBL/GenBank/DDBJ whole genome shotgun (WGS) entry which is preliminary data.</text>
</comment>
<accession>A0AAD9IF85</accession>
<dbReference type="Proteomes" id="UP001255856">
    <property type="component" value="Unassembled WGS sequence"/>
</dbReference>